<dbReference type="InterPro" id="IPR011333">
    <property type="entry name" value="SKP1/BTB/POZ_sf"/>
</dbReference>
<feature type="compositionally biased region" description="Polar residues" evidence="8">
    <location>
        <begin position="242"/>
        <end position="259"/>
    </location>
</feature>
<feature type="region of interest" description="Disordered" evidence="8">
    <location>
        <begin position="514"/>
        <end position="537"/>
    </location>
</feature>
<keyword evidence="6" id="KW-0539">Nucleus</keyword>
<evidence type="ECO:0000313" key="12">
    <source>
        <dbReference type="Proteomes" id="UP000092460"/>
    </source>
</evidence>
<feature type="compositionally biased region" description="Basic and acidic residues" evidence="8">
    <location>
        <begin position="1188"/>
        <end position="1214"/>
    </location>
</feature>
<feature type="compositionally biased region" description="Acidic residues" evidence="8">
    <location>
        <begin position="1053"/>
        <end position="1063"/>
    </location>
</feature>
<evidence type="ECO:0000256" key="3">
    <source>
        <dbReference type="ARBA" id="ARBA00022737"/>
    </source>
</evidence>
<dbReference type="SMART" id="SM00225">
    <property type="entry name" value="BTB"/>
    <property type="match status" value="1"/>
</dbReference>
<evidence type="ECO:0000256" key="6">
    <source>
        <dbReference type="ARBA" id="ARBA00023242"/>
    </source>
</evidence>
<reference evidence="11" key="2">
    <citation type="submission" date="2020-05" db="UniProtKB">
        <authorList>
            <consortium name="EnsemblMetazoa"/>
        </authorList>
    </citation>
    <scope>IDENTIFICATION</scope>
    <source>
        <strain evidence="11">IAEA</strain>
    </source>
</reference>
<accession>A0A1B0C3C8</accession>
<keyword evidence="12" id="KW-1185">Reference proteome</keyword>
<dbReference type="EnsemblMetazoa" id="GPPI047957-RA">
    <property type="protein sequence ID" value="GPPI047957-PA"/>
    <property type="gene ID" value="GPPI047957"/>
</dbReference>
<feature type="compositionally biased region" description="Basic and acidic residues" evidence="8">
    <location>
        <begin position="841"/>
        <end position="851"/>
    </location>
</feature>
<protein>
    <recommendedName>
        <fullName evidence="13">BTB domain-containing protein</fullName>
    </recommendedName>
</protein>
<dbReference type="Gene3D" id="3.30.160.60">
    <property type="entry name" value="Classic Zinc Finger"/>
    <property type="match status" value="1"/>
</dbReference>
<feature type="region of interest" description="Disordered" evidence="8">
    <location>
        <begin position="307"/>
        <end position="389"/>
    </location>
</feature>
<comment type="subcellular location">
    <subcellularLocation>
        <location evidence="1">Nucleus</location>
    </subcellularLocation>
</comment>
<feature type="compositionally biased region" description="Basic and acidic residues" evidence="8">
    <location>
        <begin position="994"/>
        <end position="1004"/>
    </location>
</feature>
<keyword evidence="2" id="KW-0479">Metal-binding</keyword>
<dbReference type="GO" id="GO:0005634">
    <property type="term" value="C:nucleus"/>
    <property type="evidence" value="ECO:0007669"/>
    <property type="project" value="UniProtKB-SubCell"/>
</dbReference>
<dbReference type="PROSITE" id="PS50097">
    <property type="entry name" value="BTB"/>
    <property type="match status" value="1"/>
</dbReference>
<evidence type="ECO:0000259" key="10">
    <source>
        <dbReference type="PROSITE" id="PS50157"/>
    </source>
</evidence>
<dbReference type="SUPFAM" id="SSF54695">
    <property type="entry name" value="POZ domain"/>
    <property type="match status" value="1"/>
</dbReference>
<dbReference type="InterPro" id="IPR000210">
    <property type="entry name" value="BTB/POZ_dom"/>
</dbReference>
<reference evidence="12" key="1">
    <citation type="submission" date="2015-01" db="EMBL/GenBank/DDBJ databases">
        <authorList>
            <person name="Aksoy S."/>
            <person name="Warren W."/>
            <person name="Wilson R.K."/>
        </authorList>
    </citation>
    <scope>NUCLEOTIDE SEQUENCE [LARGE SCALE GENOMIC DNA]</scope>
    <source>
        <strain evidence="12">IAEA</strain>
    </source>
</reference>
<feature type="region of interest" description="Disordered" evidence="8">
    <location>
        <begin position="1188"/>
        <end position="1289"/>
    </location>
</feature>
<feature type="compositionally biased region" description="Acidic residues" evidence="8">
    <location>
        <begin position="1270"/>
        <end position="1283"/>
    </location>
</feature>
<keyword evidence="5" id="KW-0862">Zinc</keyword>
<feature type="compositionally biased region" description="Basic and acidic residues" evidence="8">
    <location>
        <begin position="1221"/>
        <end position="1231"/>
    </location>
</feature>
<feature type="compositionally biased region" description="Acidic residues" evidence="8">
    <location>
        <begin position="859"/>
        <end position="869"/>
    </location>
</feature>
<dbReference type="PROSITE" id="PS50157">
    <property type="entry name" value="ZINC_FINGER_C2H2_2"/>
    <property type="match status" value="1"/>
</dbReference>
<organism evidence="11 12">
    <name type="scientific">Glossina palpalis gambiensis</name>
    <dbReference type="NCBI Taxonomy" id="67801"/>
    <lineage>
        <taxon>Eukaryota</taxon>
        <taxon>Metazoa</taxon>
        <taxon>Ecdysozoa</taxon>
        <taxon>Arthropoda</taxon>
        <taxon>Hexapoda</taxon>
        <taxon>Insecta</taxon>
        <taxon>Pterygota</taxon>
        <taxon>Neoptera</taxon>
        <taxon>Endopterygota</taxon>
        <taxon>Diptera</taxon>
        <taxon>Brachycera</taxon>
        <taxon>Muscomorpha</taxon>
        <taxon>Hippoboscoidea</taxon>
        <taxon>Glossinidae</taxon>
        <taxon>Glossina</taxon>
    </lineage>
</organism>
<dbReference type="EMBL" id="JXJN01024892">
    <property type="status" value="NOT_ANNOTATED_CDS"/>
    <property type="molecule type" value="Genomic_DNA"/>
</dbReference>
<feature type="region of interest" description="Disordered" evidence="8">
    <location>
        <begin position="242"/>
        <end position="287"/>
    </location>
</feature>
<feature type="domain" description="C2H2-type" evidence="10">
    <location>
        <begin position="655"/>
        <end position="683"/>
    </location>
</feature>
<dbReference type="VEuPathDB" id="VectorBase:GPPI047957"/>
<feature type="compositionally biased region" description="Acidic residues" evidence="8">
    <location>
        <begin position="975"/>
        <end position="993"/>
    </location>
</feature>
<evidence type="ECO:0008006" key="13">
    <source>
        <dbReference type="Google" id="ProtNLM"/>
    </source>
</evidence>
<evidence type="ECO:0000256" key="4">
    <source>
        <dbReference type="ARBA" id="ARBA00022771"/>
    </source>
</evidence>
<evidence type="ECO:0000256" key="5">
    <source>
        <dbReference type="ARBA" id="ARBA00022833"/>
    </source>
</evidence>
<feature type="compositionally biased region" description="Basic and acidic residues" evidence="8">
    <location>
        <begin position="885"/>
        <end position="900"/>
    </location>
</feature>
<dbReference type="STRING" id="67801.A0A1B0C3C8"/>
<dbReference type="GO" id="GO:0008270">
    <property type="term" value="F:zinc ion binding"/>
    <property type="evidence" value="ECO:0007669"/>
    <property type="project" value="UniProtKB-KW"/>
</dbReference>
<dbReference type="CDD" id="cd18311">
    <property type="entry name" value="BTB_POZ_CP190-like"/>
    <property type="match status" value="1"/>
</dbReference>
<feature type="compositionally biased region" description="Low complexity" evidence="8">
    <location>
        <begin position="814"/>
        <end position="836"/>
    </location>
</feature>
<feature type="compositionally biased region" description="Basic and acidic residues" evidence="8">
    <location>
        <begin position="1021"/>
        <end position="1043"/>
    </location>
</feature>
<dbReference type="PANTHER" id="PTHR24394:SF38">
    <property type="entry name" value="CENTROSOME-ASSOCIATED ZINC FINGER PROTEIN CP190"/>
    <property type="match status" value="1"/>
</dbReference>
<evidence type="ECO:0000256" key="7">
    <source>
        <dbReference type="PROSITE-ProRule" id="PRU00042"/>
    </source>
</evidence>
<dbReference type="Pfam" id="PF00651">
    <property type="entry name" value="BTB"/>
    <property type="match status" value="1"/>
</dbReference>
<dbReference type="InterPro" id="IPR036236">
    <property type="entry name" value="Znf_C2H2_sf"/>
</dbReference>
<sequence>MGEIKSVKVDNWGVFFLQKLQNFFNKTDYCDLTLQFRDNSQLKVHRLVLSACTDYFNVLEQTCEVVDDAIIMPNELQADVVVPIVNFMYTGTLEFELKMYNRLLRTARDMNMTVLLKLLEAHRRTMELHPQKVQGNSSPKLKRRVVQAPGSQYKKEPIASGTSRVVSSTSNTPIITQRRLIPVNTSVGGRVNQPTGASSAANIVTTVTRPCMSNSSAFNTKIKQEVDCDVNTITNTYTTMKMSTQHPPQSKQSSATSPFEQLRKGYNNNKRPATATFVSPPAKKPNLEDVKEFAEQQRVRKQIAAEYGEADADYDGGLMDDDIHNDDDDDDVATNSTLTPSTSAATSTAAVQTTSEKQLSDDPPGTTTITVKHEGPDKPPTIVVKDSSNSKMNHAKIISEVLRQYPHLVKSNKNIKLKIIPSAGGSNTQKIIVKKEPIEAERSPKAIASTSSALQTKTSVTSSTNQPVTLKADRLATTLITKHSAGPQKKNVAHQAISSSVGFAKATTVAAASSTSGATPSTSSGASSGGAQTQKRRIDSKTMHALIALGAENTTGPWLCLRCGRNGHPISIPSYRGFRRHLTNTHKETIDAALCEYCGWRSTVKRELHFHMQLEHKVKTNLYIFPECQLCAQMCIDSDGLNQHLIDSHPEENKQQCIYCNKIFPEEMQLYTHMKTFHKKQALEDGIIDQSDDETIPEYLSQENQEILEEMAQVVEEKKIKILSDISLPTSGTIAESETSPVAIGENKATDTAVTAAETTTTEEYIAGENETKFVGADGTEMILTEEQRKEILSQLNQEHEGGGVVMVFNEPQSEQLSSLSQDETSQATTATTTNEEAVEHDDSHIFHEMKSQSGSVMEAEDAEMDDEPGTIRGETEEEVEEETYEHSKSGHLDESKESLDNLEWAENLITEHEMANANNKQENDENDEEDDEGEEEEKEEKEKTASKELEEDKSFNQPQRDDISKKLKELTGDWSDDDNEDADINEEEEESENNAKDQKETKKTALKYQYEDDLIQTNKRVLEDELKEEEKNNSSTKKEKNDHRKRNVETELTQEEDAEEPVVEDDIDLALKNLHKDNEEMEENIVKDREKRSEDLVDKGVDAAVKSFSKLSEEVQTVNEKTVDSKKTDVKLKITDDLDEETKKNLIEMLITDIETAPTTTAAIITSPKTTTAEEIKCEEIDDVEAEFKKHASEREENKNDELPANIEDKPTDNEMTAKSAEENLIKFKEEPEEPAEAKAAGSSSTNHPNRDSSGPSTEDRVKSLISEWGDDDDDDEVANEEDLTKNL</sequence>
<dbReference type="GO" id="GO:0000981">
    <property type="term" value="F:DNA-binding transcription factor activity, RNA polymerase II-specific"/>
    <property type="evidence" value="ECO:0007669"/>
    <property type="project" value="TreeGrafter"/>
</dbReference>
<evidence type="ECO:0000259" key="9">
    <source>
        <dbReference type="PROSITE" id="PS50097"/>
    </source>
</evidence>
<dbReference type="InterPro" id="IPR013087">
    <property type="entry name" value="Znf_C2H2_type"/>
</dbReference>
<dbReference type="PANTHER" id="PTHR24394">
    <property type="entry name" value="ZINC FINGER PROTEIN"/>
    <property type="match status" value="1"/>
</dbReference>
<feature type="domain" description="BTB" evidence="9">
    <location>
        <begin position="30"/>
        <end position="97"/>
    </location>
</feature>
<dbReference type="SMART" id="SM00355">
    <property type="entry name" value="ZnF_C2H2"/>
    <property type="match status" value="4"/>
</dbReference>
<evidence type="ECO:0000256" key="1">
    <source>
        <dbReference type="ARBA" id="ARBA00004123"/>
    </source>
</evidence>
<feature type="region of interest" description="Disordered" evidence="8">
    <location>
        <begin position="814"/>
        <end position="1063"/>
    </location>
</feature>
<dbReference type="Gene3D" id="3.30.710.10">
    <property type="entry name" value="Potassium Channel Kv1.1, Chain A"/>
    <property type="match status" value="1"/>
</dbReference>
<feature type="compositionally biased region" description="Low complexity" evidence="8">
    <location>
        <begin position="514"/>
        <end position="531"/>
    </location>
</feature>
<feature type="compositionally biased region" description="Acidic residues" evidence="8">
    <location>
        <begin position="925"/>
        <end position="940"/>
    </location>
</feature>
<feature type="compositionally biased region" description="Polar residues" evidence="8">
    <location>
        <begin position="1243"/>
        <end position="1258"/>
    </location>
</feature>
<evidence type="ECO:0000256" key="2">
    <source>
        <dbReference type="ARBA" id="ARBA00022723"/>
    </source>
</evidence>
<feature type="compositionally biased region" description="Acidic residues" evidence="8">
    <location>
        <begin position="308"/>
        <end position="332"/>
    </location>
</feature>
<evidence type="ECO:0000313" key="11">
    <source>
        <dbReference type="EnsemblMetazoa" id="GPPI047957-PA"/>
    </source>
</evidence>
<keyword evidence="4 7" id="KW-0863">Zinc-finger</keyword>
<dbReference type="SUPFAM" id="SSF57667">
    <property type="entry name" value="beta-beta-alpha zinc fingers"/>
    <property type="match status" value="1"/>
</dbReference>
<proteinExistence type="predicted"/>
<dbReference type="PROSITE" id="PS00028">
    <property type="entry name" value="ZINC_FINGER_C2H2_1"/>
    <property type="match status" value="2"/>
</dbReference>
<dbReference type="Proteomes" id="UP000092460">
    <property type="component" value="Unassembled WGS sequence"/>
</dbReference>
<keyword evidence="3" id="KW-0677">Repeat</keyword>
<feature type="compositionally biased region" description="Basic and acidic residues" evidence="8">
    <location>
        <begin position="941"/>
        <end position="972"/>
    </location>
</feature>
<feature type="compositionally biased region" description="Low complexity" evidence="8">
    <location>
        <begin position="333"/>
        <end position="355"/>
    </location>
</feature>
<evidence type="ECO:0000256" key="8">
    <source>
        <dbReference type="SAM" id="MobiDB-lite"/>
    </source>
</evidence>
<name>A0A1B0C3C8_9MUSC</name>